<evidence type="ECO:0000256" key="5">
    <source>
        <dbReference type="ARBA" id="ARBA00023134"/>
    </source>
</evidence>
<evidence type="ECO:0000259" key="12">
    <source>
        <dbReference type="Pfam" id="PF22042"/>
    </source>
</evidence>
<dbReference type="GO" id="GO:0003924">
    <property type="term" value="F:GTPase activity"/>
    <property type="evidence" value="ECO:0007669"/>
    <property type="project" value="UniProtKB-UniRule"/>
</dbReference>
<dbReference type="Gene3D" id="3.40.50.300">
    <property type="entry name" value="P-loop containing nucleotide triphosphate hydrolases"/>
    <property type="match status" value="1"/>
</dbReference>
<dbReference type="GO" id="GO:0005525">
    <property type="term" value="F:GTP binding"/>
    <property type="evidence" value="ECO:0007669"/>
    <property type="project" value="UniProtKB-KW"/>
</dbReference>
<feature type="domain" description="Elongation factor G-like" evidence="12">
    <location>
        <begin position="330"/>
        <end position="406"/>
    </location>
</feature>
<comment type="subcellular location">
    <subcellularLocation>
        <location evidence="8">Plastid</location>
        <location evidence="8">Chloroplast</location>
    </subcellularLocation>
</comment>
<keyword evidence="4 8" id="KW-0648">Protein biosynthesis</keyword>
<evidence type="ECO:0000256" key="8">
    <source>
        <dbReference type="HAMAP-Rule" id="MF_00100"/>
    </source>
</evidence>
<evidence type="ECO:0000256" key="6">
    <source>
        <dbReference type="ARBA" id="ARBA00025162"/>
    </source>
</evidence>
<dbReference type="PRINTS" id="PR00315">
    <property type="entry name" value="ELONGATNFCT"/>
</dbReference>
<dbReference type="SUPFAM" id="SSF52540">
    <property type="entry name" value="P-loop containing nucleoside triphosphate hydrolases"/>
    <property type="match status" value="1"/>
</dbReference>
<keyword evidence="13" id="KW-0150">Chloroplast</keyword>
<dbReference type="InterPro" id="IPR000178">
    <property type="entry name" value="TF_IF2_bacterial-like"/>
</dbReference>
<dbReference type="InterPro" id="IPR009000">
    <property type="entry name" value="Transl_B-barrel_sf"/>
</dbReference>
<gene>
    <name evidence="8 13" type="primary">infB</name>
</gene>
<comment type="similarity">
    <text evidence="1 8">Belongs to the TRAFAC class translation factor GTPase superfamily. Classic translation factor GTPase family. IF-2 subfamily.</text>
</comment>
<dbReference type="FunFam" id="3.40.50.300:FF:000019">
    <property type="entry name" value="Translation initiation factor IF-2"/>
    <property type="match status" value="1"/>
</dbReference>
<keyword evidence="3 8" id="KW-0547">Nucleotide-binding</keyword>
<dbReference type="GO" id="GO:0003743">
    <property type="term" value="F:translation initiation factor activity"/>
    <property type="evidence" value="ECO:0007669"/>
    <property type="project" value="UniProtKB-UniRule"/>
</dbReference>
<dbReference type="EMBL" id="MK641509">
    <property type="protein sequence ID" value="UEQ11899.1"/>
    <property type="molecule type" value="Genomic_DNA"/>
</dbReference>
<dbReference type="InterPro" id="IPR027417">
    <property type="entry name" value="P-loop_NTPase"/>
</dbReference>
<dbReference type="SUPFAM" id="SSF50447">
    <property type="entry name" value="Translation proteins"/>
    <property type="match status" value="2"/>
</dbReference>
<dbReference type="InterPro" id="IPR044145">
    <property type="entry name" value="IF2_II"/>
</dbReference>
<dbReference type="InterPro" id="IPR023115">
    <property type="entry name" value="TIF_IF2_dom3"/>
</dbReference>
<evidence type="ECO:0000256" key="7">
    <source>
        <dbReference type="ARBA" id="ARBA00044105"/>
    </source>
</evidence>
<evidence type="ECO:0000259" key="10">
    <source>
        <dbReference type="Pfam" id="PF04760"/>
    </source>
</evidence>
<dbReference type="CDD" id="cd03702">
    <property type="entry name" value="IF2_mtIF2_II"/>
    <property type="match status" value="1"/>
</dbReference>
<accession>A0A8K1YU54</accession>
<keyword evidence="13" id="KW-0934">Plastid</keyword>
<evidence type="ECO:0000259" key="11">
    <source>
        <dbReference type="Pfam" id="PF11987"/>
    </source>
</evidence>
<dbReference type="Pfam" id="PF00009">
    <property type="entry name" value="GTP_EFTU"/>
    <property type="match status" value="1"/>
</dbReference>
<dbReference type="SUPFAM" id="SSF52156">
    <property type="entry name" value="Initiation factor IF2/eIF5b, domain 3"/>
    <property type="match status" value="1"/>
</dbReference>
<evidence type="ECO:0000256" key="1">
    <source>
        <dbReference type="ARBA" id="ARBA00007733"/>
    </source>
</evidence>
<evidence type="ECO:0000259" key="9">
    <source>
        <dbReference type="Pfam" id="PF00009"/>
    </source>
</evidence>
<evidence type="ECO:0000256" key="3">
    <source>
        <dbReference type="ARBA" id="ARBA00022741"/>
    </source>
</evidence>
<keyword evidence="5 8" id="KW-0342">GTP-binding</keyword>
<dbReference type="CDD" id="cd01887">
    <property type="entry name" value="IF2_eIF5B"/>
    <property type="match status" value="1"/>
</dbReference>
<evidence type="ECO:0000256" key="4">
    <source>
        <dbReference type="ARBA" id="ARBA00022917"/>
    </source>
</evidence>
<dbReference type="InterPro" id="IPR015760">
    <property type="entry name" value="TIF_IF2"/>
</dbReference>
<dbReference type="NCBIfam" id="TIGR00231">
    <property type="entry name" value="small_GTP"/>
    <property type="match status" value="1"/>
</dbReference>
<dbReference type="HAMAP" id="MF_00100_B">
    <property type="entry name" value="IF_2_B"/>
    <property type="match status" value="1"/>
</dbReference>
<sequence>MKNQYIESSQANDNLDLSLMRPVKPWKKKINNGKPITKINIVNKKNNLDNLNETPSHNISSIQDKKINLDQPLSIKELSSILLIPETEIIKWLFLQGISVTINQIIDVTVAQSIAENYGFTILNETPTSIKMKQDFTQKLTEDEAIELELRSPIVTILGHVDHGKTTLLDNICKTSNANFEIGGITQKIKTYEIEIDYLSTKKKIIFLDTPGHEAFSDMRLRCAQITDVAILVVAADDSLQPQSIEVIKYVQNHNLSLIVAINKIDKSGVNIKKVKEDLAQYNIVGKDWGGNVDIVEISALTNKNIDLLLKTVMNIAELRQLQASTKVNAEGTVLDSYLDKTKGPIATILIKNGTLKVGDFIILNNFSSKIRAIIGNNQIKLDQAGPSSIVKVWGLSQVPLSGSIFQSTPEEKQAKKILASIMAQDNLQPYNSKILNTRITVDSSKKSKNNLLNQQINLIIKTDTHGSIDAIIQAFSKIPQEKVQLNLISINVGEITESDIQLATVSQALIIGFNSLLPYNIKILAERSKIIVSTFEIIYSLVDYIEHKMLELVPLEYKENIIGVAIVENIFAISKGSVAGCVIQSGKVKHNAYIRVYRNKSVIYQGKIDSLKRVKEDVEEVKIGNECGILSREFSQWQRKDEIEAYNLVPIEKML</sequence>
<evidence type="ECO:0000256" key="2">
    <source>
        <dbReference type="ARBA" id="ARBA00022540"/>
    </source>
</evidence>
<dbReference type="InterPro" id="IPR006847">
    <property type="entry name" value="IF2_N"/>
</dbReference>
<dbReference type="FunFam" id="3.40.50.10050:FF:000001">
    <property type="entry name" value="Translation initiation factor IF-2"/>
    <property type="match status" value="1"/>
</dbReference>
<dbReference type="InterPro" id="IPR053905">
    <property type="entry name" value="EF-G-like_DII"/>
</dbReference>
<dbReference type="PANTHER" id="PTHR43381">
    <property type="entry name" value="TRANSLATION INITIATION FACTOR IF-2-RELATED"/>
    <property type="match status" value="1"/>
</dbReference>
<dbReference type="NCBIfam" id="TIGR00487">
    <property type="entry name" value="IF-2"/>
    <property type="match status" value="1"/>
</dbReference>
<protein>
    <recommendedName>
        <fullName evidence="7 8">Translation initiation factor IF-2, chloroplastic</fullName>
    </recommendedName>
</protein>
<organism evidence="13">
    <name type="scientific">Kumanoa mahlacensis</name>
    <dbReference type="NCBI Taxonomy" id="1196387"/>
    <lineage>
        <taxon>Eukaryota</taxon>
        <taxon>Rhodophyta</taxon>
        <taxon>Florideophyceae</taxon>
        <taxon>Nemaliophycidae</taxon>
        <taxon>Batrachospermales</taxon>
        <taxon>Batrachospermaceae</taxon>
        <taxon>Kumanoa</taxon>
    </lineage>
</organism>
<feature type="domain" description="Translation initiation factor IF-2 N-terminal" evidence="10">
    <location>
        <begin position="73"/>
        <end position="120"/>
    </location>
</feature>
<dbReference type="InterPro" id="IPR000795">
    <property type="entry name" value="T_Tr_GTP-bd_dom"/>
</dbReference>
<feature type="domain" description="Tr-type G" evidence="9">
    <location>
        <begin position="153"/>
        <end position="316"/>
    </location>
</feature>
<feature type="binding site" evidence="8">
    <location>
        <begin position="159"/>
        <end position="166"/>
    </location>
    <ligand>
        <name>GTP</name>
        <dbReference type="ChEBI" id="CHEBI:37565"/>
    </ligand>
</feature>
<dbReference type="Pfam" id="PF22042">
    <property type="entry name" value="EF-G_D2"/>
    <property type="match status" value="1"/>
</dbReference>
<geneLocation type="chloroplast" evidence="13"/>
<dbReference type="Pfam" id="PF04760">
    <property type="entry name" value="IF2_N"/>
    <property type="match status" value="1"/>
</dbReference>
<dbReference type="FunFam" id="2.40.30.10:FF:000008">
    <property type="entry name" value="Translation initiation factor IF-2"/>
    <property type="match status" value="1"/>
</dbReference>
<dbReference type="Gene3D" id="3.40.50.10050">
    <property type="entry name" value="Translation initiation factor IF- 2, domain 3"/>
    <property type="match status" value="1"/>
</dbReference>
<feature type="binding site" evidence="8">
    <location>
        <begin position="263"/>
        <end position="266"/>
    </location>
    <ligand>
        <name>GTP</name>
        <dbReference type="ChEBI" id="CHEBI:37565"/>
    </ligand>
</feature>
<keyword evidence="2 8" id="KW-0396">Initiation factor</keyword>
<name>A0A8K1YU54_9FLOR</name>
<evidence type="ECO:0000313" key="13">
    <source>
        <dbReference type="EMBL" id="UEQ11899.1"/>
    </source>
</evidence>
<dbReference type="AlphaFoldDB" id="A0A8K1YU54"/>
<proteinExistence type="inferred from homology"/>
<dbReference type="GO" id="GO:0009507">
    <property type="term" value="C:chloroplast"/>
    <property type="evidence" value="ECO:0007669"/>
    <property type="project" value="UniProtKB-SubCell"/>
</dbReference>
<feature type="domain" description="Translation initiation factor IF- 2" evidence="11">
    <location>
        <begin position="439"/>
        <end position="547"/>
    </location>
</feature>
<dbReference type="InterPro" id="IPR036925">
    <property type="entry name" value="TIF_IF2_dom3_sf"/>
</dbReference>
<dbReference type="InterPro" id="IPR005225">
    <property type="entry name" value="Small_GTP-bd"/>
</dbReference>
<dbReference type="PANTHER" id="PTHR43381:SF5">
    <property type="entry name" value="TR-TYPE G DOMAIN-CONTAINING PROTEIN"/>
    <property type="match status" value="1"/>
</dbReference>
<feature type="binding site" evidence="8">
    <location>
        <begin position="209"/>
        <end position="213"/>
    </location>
    <ligand>
        <name>GTP</name>
        <dbReference type="ChEBI" id="CHEBI:37565"/>
    </ligand>
</feature>
<dbReference type="Pfam" id="PF11987">
    <property type="entry name" value="IF-2"/>
    <property type="match status" value="1"/>
</dbReference>
<reference evidence="13" key="1">
    <citation type="submission" date="2019-03" db="EMBL/GenBank/DDBJ databases">
        <title>Phycologia Chloroplast and mitochondrial genomes of Kumanoa mahlacensis.</title>
        <authorList>
            <person name="Fang K."/>
        </authorList>
    </citation>
    <scope>NUCLEOTIDE SEQUENCE</scope>
    <source>
        <strain evidence="13">SAS-FKP1701</strain>
    </source>
</reference>
<dbReference type="PROSITE" id="PS01176">
    <property type="entry name" value="IF2"/>
    <property type="match status" value="1"/>
</dbReference>
<comment type="function">
    <text evidence="6 8">One of the essential components for the initiation of protein synthesis. Protects formylmethionyl-tRNA from spontaneous hydrolysis and promotes its binding to the 30S ribosomal subunits. Also involved in the hydrolysis of GTP during the formation of the 70S ribosomal complex.</text>
</comment>
<dbReference type="CDD" id="cd03692">
    <property type="entry name" value="mtIF2_IVc"/>
    <property type="match status" value="1"/>
</dbReference>
<dbReference type="Gene3D" id="2.40.30.10">
    <property type="entry name" value="Translation factors"/>
    <property type="match status" value="2"/>
</dbReference>
<comment type="caution">
    <text evidence="8">Lacks conserved residue(s) required for the propagation of feature annotation.</text>
</comment>